<dbReference type="SUPFAM" id="SSF51621">
    <property type="entry name" value="Phosphoenolpyruvate/pyruvate domain"/>
    <property type="match status" value="1"/>
</dbReference>
<dbReference type="PANTHER" id="PTHR32308">
    <property type="entry name" value="LYASE BETA SUBUNIT, PUTATIVE (AFU_ORTHOLOGUE AFUA_4G13030)-RELATED"/>
    <property type="match status" value="1"/>
</dbReference>
<gene>
    <name evidence="5" type="ORF">Drose_26950</name>
</gene>
<proteinExistence type="predicted"/>
<name>A0ABY5Z027_9ACTN</name>
<dbReference type="Gene3D" id="3.20.20.60">
    <property type="entry name" value="Phosphoenolpyruvate-binding domains"/>
    <property type="match status" value="1"/>
</dbReference>
<evidence type="ECO:0000259" key="4">
    <source>
        <dbReference type="Pfam" id="PF03328"/>
    </source>
</evidence>
<keyword evidence="2" id="KW-0479">Metal-binding</keyword>
<dbReference type="PIRSF" id="PIRSF015582">
    <property type="entry name" value="Cit_lyase_B"/>
    <property type="match status" value="1"/>
</dbReference>
<evidence type="ECO:0000256" key="3">
    <source>
        <dbReference type="ARBA" id="ARBA00022842"/>
    </source>
</evidence>
<protein>
    <submittedName>
        <fullName evidence="5">CoA ester lyase</fullName>
    </submittedName>
</protein>
<dbReference type="InterPro" id="IPR011206">
    <property type="entry name" value="Citrate_lyase_beta/mcl1/mcl2"/>
</dbReference>
<feature type="domain" description="HpcH/HpaI aldolase/citrate lyase" evidence="4">
    <location>
        <begin position="12"/>
        <end position="214"/>
    </location>
</feature>
<dbReference type="Pfam" id="PF03328">
    <property type="entry name" value="HpcH_HpaI"/>
    <property type="match status" value="1"/>
</dbReference>
<keyword evidence="6" id="KW-1185">Reference proteome</keyword>
<evidence type="ECO:0000256" key="1">
    <source>
        <dbReference type="ARBA" id="ARBA00001946"/>
    </source>
</evidence>
<dbReference type="InterPro" id="IPR005000">
    <property type="entry name" value="Aldolase/citrate-lyase_domain"/>
</dbReference>
<keyword evidence="5" id="KW-0456">Lyase</keyword>
<evidence type="ECO:0000313" key="5">
    <source>
        <dbReference type="EMBL" id="UWZ34807.1"/>
    </source>
</evidence>
<comment type="cofactor">
    <cofactor evidence="1">
        <name>Mg(2+)</name>
        <dbReference type="ChEBI" id="CHEBI:18420"/>
    </cofactor>
</comment>
<dbReference type="PANTHER" id="PTHR32308:SF0">
    <property type="entry name" value="HPCH_HPAI ALDOLASE_CITRATE LYASE DOMAIN-CONTAINING PROTEIN"/>
    <property type="match status" value="1"/>
</dbReference>
<sequence length="276" mass="29289">MKTLLDRMREARSLLFAPGHRPDRFEKAAASRADGIVLDLEDSVGPGEKPCARKNIERWLSSGGIGAVRINGVGTQWFEEDLAMVAEFPLAVLVPKADPEATREVFGRLAPGSCVLPIVETARGILEARSVCAQPGVVRAIFGNVDLAKELGIDLADLSALSAARSQLVLASAAAGVTAPLDGVTVVLDDDEKLRSDSVHASLLGYRGKICLHPRQIDIVHAAFAPAEAELQWARNVVDAAGNGSITKLDGQMIGKPIVDRARELLARSAISYGQA</sequence>
<reference evidence="5" key="1">
    <citation type="submission" date="2021-04" db="EMBL/GenBank/DDBJ databases">
        <title>Biosynthetic gene clusters of Dactylosporangioum roseum.</title>
        <authorList>
            <person name="Hartkoorn R.C."/>
            <person name="Beaudoing E."/>
            <person name="Hot D."/>
            <person name="Moureu S."/>
        </authorList>
    </citation>
    <scope>NUCLEOTIDE SEQUENCE</scope>
    <source>
        <strain evidence="5">NRRL B-16295</strain>
    </source>
</reference>
<organism evidence="5 6">
    <name type="scientific">Dactylosporangium roseum</name>
    <dbReference type="NCBI Taxonomy" id="47989"/>
    <lineage>
        <taxon>Bacteria</taxon>
        <taxon>Bacillati</taxon>
        <taxon>Actinomycetota</taxon>
        <taxon>Actinomycetes</taxon>
        <taxon>Micromonosporales</taxon>
        <taxon>Micromonosporaceae</taxon>
        <taxon>Dactylosporangium</taxon>
    </lineage>
</organism>
<dbReference type="InterPro" id="IPR040442">
    <property type="entry name" value="Pyrv_kinase-like_dom_sf"/>
</dbReference>
<keyword evidence="3" id="KW-0460">Magnesium</keyword>
<dbReference type="RefSeq" id="WP_260724154.1">
    <property type="nucleotide sequence ID" value="NZ_BAAABS010000052.1"/>
</dbReference>
<dbReference type="InterPro" id="IPR015813">
    <property type="entry name" value="Pyrv/PenolPyrv_kinase-like_dom"/>
</dbReference>
<evidence type="ECO:0000313" key="6">
    <source>
        <dbReference type="Proteomes" id="UP001058271"/>
    </source>
</evidence>
<evidence type="ECO:0000256" key="2">
    <source>
        <dbReference type="ARBA" id="ARBA00022723"/>
    </source>
</evidence>
<dbReference type="Proteomes" id="UP001058271">
    <property type="component" value="Chromosome"/>
</dbReference>
<accession>A0ABY5Z027</accession>
<dbReference type="EMBL" id="CP073721">
    <property type="protein sequence ID" value="UWZ34807.1"/>
    <property type="molecule type" value="Genomic_DNA"/>
</dbReference>
<dbReference type="GO" id="GO:0016829">
    <property type="term" value="F:lyase activity"/>
    <property type="evidence" value="ECO:0007669"/>
    <property type="project" value="UniProtKB-KW"/>
</dbReference>